<comment type="subcellular location">
    <subcellularLocation>
        <location evidence="1">Cell membrane</location>
        <topology evidence="1">Multi-pass membrane protein</topology>
    </subcellularLocation>
</comment>
<dbReference type="EMBL" id="FOFA01000001">
    <property type="protein sequence ID" value="SEP62466.1"/>
    <property type="molecule type" value="Genomic_DNA"/>
</dbReference>
<feature type="transmembrane region" description="Helical" evidence="6">
    <location>
        <begin position="92"/>
        <end position="111"/>
    </location>
</feature>
<evidence type="ECO:0000256" key="2">
    <source>
        <dbReference type="ARBA" id="ARBA00022475"/>
    </source>
</evidence>
<feature type="transmembrane region" description="Helical" evidence="6">
    <location>
        <begin position="53"/>
        <end position="80"/>
    </location>
</feature>
<dbReference type="STRING" id="1036181.SAMN05421756_101202"/>
<dbReference type="AlphaFoldDB" id="A0A1H8ZDI5"/>
<keyword evidence="5 6" id="KW-0472">Membrane</keyword>
<dbReference type="PANTHER" id="PTHR39087">
    <property type="entry name" value="UPF0104 MEMBRANE PROTEIN MJ1595"/>
    <property type="match status" value="1"/>
</dbReference>
<dbReference type="Proteomes" id="UP000198504">
    <property type="component" value="Unassembled WGS sequence"/>
</dbReference>
<dbReference type="Pfam" id="PF03706">
    <property type="entry name" value="LPG_synthase_TM"/>
    <property type="match status" value="1"/>
</dbReference>
<organism evidence="7 8">
    <name type="scientific">Microlunatus flavus</name>
    <dbReference type="NCBI Taxonomy" id="1036181"/>
    <lineage>
        <taxon>Bacteria</taxon>
        <taxon>Bacillati</taxon>
        <taxon>Actinomycetota</taxon>
        <taxon>Actinomycetes</taxon>
        <taxon>Propionibacteriales</taxon>
        <taxon>Propionibacteriaceae</taxon>
        <taxon>Microlunatus</taxon>
    </lineage>
</organism>
<evidence type="ECO:0000256" key="3">
    <source>
        <dbReference type="ARBA" id="ARBA00022692"/>
    </source>
</evidence>
<dbReference type="RefSeq" id="WP_170853934.1">
    <property type="nucleotide sequence ID" value="NZ_FOFA01000001.1"/>
</dbReference>
<dbReference type="PANTHER" id="PTHR39087:SF2">
    <property type="entry name" value="UPF0104 MEMBRANE PROTEIN MJ1595"/>
    <property type="match status" value="1"/>
</dbReference>
<keyword evidence="3 6" id="KW-0812">Transmembrane</keyword>
<feature type="transmembrane region" description="Helical" evidence="6">
    <location>
        <begin position="12"/>
        <end position="30"/>
    </location>
</feature>
<feature type="transmembrane region" description="Helical" evidence="6">
    <location>
        <begin position="158"/>
        <end position="179"/>
    </location>
</feature>
<sequence length="353" mass="35168">MSVHEGRRSPLRLLASVGVAGVAVALVAWVPGQSGSSWSGVAQVVREVSAPDLAALAVLWLAGLVASATGLAACLPGLLVRRALALSLAGSAVANVLPLGGAAGIGTNYAMVRSWGHGRAAFATYTVVTNLFDVVSKVVVVAVAAVLVLLAGQAVLPGALATTALGVAGAVLLGALLLLRTSVATAVGGAVDTAAARLGRVVRRPLRTDLRHRLPQLGASCVTLLRRAWPRVVAAGTAYALLQAVLLAACQRVCGLHPGLALVAALFATDRLLTLVPVTPGGVGVVETALSAVVLAGGLPAAPGLAAVLLYRALTVAAEVPVGGAVLLGWGLRRSWGRGVRDLAPEPAAEGAA</sequence>
<gene>
    <name evidence="7" type="ORF">SAMN05421756_101202</name>
</gene>
<keyword evidence="4 6" id="KW-1133">Transmembrane helix</keyword>
<keyword evidence="2" id="KW-1003">Cell membrane</keyword>
<evidence type="ECO:0000256" key="4">
    <source>
        <dbReference type="ARBA" id="ARBA00022989"/>
    </source>
</evidence>
<dbReference type="InterPro" id="IPR022791">
    <property type="entry name" value="L-PG_synthase/AglD"/>
</dbReference>
<evidence type="ECO:0000256" key="1">
    <source>
        <dbReference type="ARBA" id="ARBA00004651"/>
    </source>
</evidence>
<dbReference type="GO" id="GO:0005886">
    <property type="term" value="C:plasma membrane"/>
    <property type="evidence" value="ECO:0007669"/>
    <property type="project" value="UniProtKB-SubCell"/>
</dbReference>
<evidence type="ECO:0000256" key="5">
    <source>
        <dbReference type="ARBA" id="ARBA00023136"/>
    </source>
</evidence>
<evidence type="ECO:0000313" key="8">
    <source>
        <dbReference type="Proteomes" id="UP000198504"/>
    </source>
</evidence>
<evidence type="ECO:0000256" key="6">
    <source>
        <dbReference type="SAM" id="Phobius"/>
    </source>
</evidence>
<proteinExistence type="predicted"/>
<accession>A0A1H8ZDI5</accession>
<feature type="transmembrane region" description="Helical" evidence="6">
    <location>
        <begin position="131"/>
        <end position="151"/>
    </location>
</feature>
<reference evidence="8" key="1">
    <citation type="submission" date="2016-10" db="EMBL/GenBank/DDBJ databases">
        <authorList>
            <person name="Varghese N."/>
            <person name="Submissions S."/>
        </authorList>
    </citation>
    <scope>NUCLEOTIDE SEQUENCE [LARGE SCALE GENOMIC DNA]</scope>
    <source>
        <strain evidence="8">CGMCC 4.6856</strain>
    </source>
</reference>
<name>A0A1H8ZDI5_9ACTN</name>
<protein>
    <submittedName>
        <fullName evidence="7">Uncharacterized membrane protein YbhN, UPF0104 family</fullName>
    </submittedName>
</protein>
<keyword evidence="8" id="KW-1185">Reference proteome</keyword>
<evidence type="ECO:0000313" key="7">
    <source>
        <dbReference type="EMBL" id="SEP62466.1"/>
    </source>
</evidence>